<sequence length="310" mass="33363">MICSAFLGSAAYAEDVEGASDHALLSRFPTATIRAYQVRDFDVAILPAGRIDDGEAPGDLLEVEGKITRIGYRIAGERSALEVMRNYESALAQAGFETVFACESHETCGVDMMAFIANSGTVRPQGFGDAFFGGTAERALLASQESIDGVFHVFLHVVEDTSNNRTLLYQQVVEGVALRTDQVDVLQAGELQRSLERQGHVAVQGVYFDTGKSQLKQESGPALDQIAELLRANSHLQVYVVGHTDNVGDLAANTVLSEARAAAVVARLEAYYGIERTRLIARGVASLAPVASNADESGRSRNRRVEIVAQ</sequence>
<dbReference type="InterPro" id="IPR036737">
    <property type="entry name" value="OmpA-like_sf"/>
</dbReference>
<dbReference type="InterPro" id="IPR006665">
    <property type="entry name" value="OmpA-like"/>
</dbReference>
<name>A0ABS7RFK4_9HYPH</name>
<dbReference type="Pfam" id="PF00691">
    <property type="entry name" value="OmpA"/>
    <property type="match status" value="1"/>
</dbReference>
<protein>
    <submittedName>
        <fullName evidence="5">DUF4892 domain-containing protein</fullName>
    </submittedName>
</protein>
<dbReference type="PROSITE" id="PS51123">
    <property type="entry name" value="OMPA_2"/>
    <property type="match status" value="1"/>
</dbReference>
<keyword evidence="6" id="KW-1185">Reference proteome</keyword>
<comment type="caution">
    <text evidence="5">The sequence shown here is derived from an EMBL/GenBank/DDBJ whole genome shotgun (WGS) entry which is preliminary data.</text>
</comment>
<evidence type="ECO:0000256" key="3">
    <source>
        <dbReference type="PROSITE-ProRule" id="PRU00473"/>
    </source>
</evidence>
<dbReference type="PANTHER" id="PTHR30329">
    <property type="entry name" value="STATOR ELEMENT OF FLAGELLAR MOTOR COMPLEX"/>
    <property type="match status" value="1"/>
</dbReference>
<proteinExistence type="predicted"/>
<dbReference type="PANTHER" id="PTHR30329:SF20">
    <property type="entry name" value="EXPORTED PROTEIN"/>
    <property type="match status" value="1"/>
</dbReference>
<reference evidence="5 6" key="1">
    <citation type="submission" date="2021-06" db="EMBL/GenBank/DDBJ databases">
        <title>Nitratireductor porphyridii sp. nov., isolated from a small marine red alga, Porphyridium purpureum in South Korea.</title>
        <authorList>
            <person name="Kim K.H."/>
            <person name="Kristyanto S."/>
            <person name="Jeon C.O."/>
        </authorList>
    </citation>
    <scope>NUCLEOTIDE SEQUENCE [LARGE SCALE GENOMIC DNA]</scope>
    <source>
        <strain evidence="5 6">R6</strain>
    </source>
</reference>
<evidence type="ECO:0000259" key="4">
    <source>
        <dbReference type="PROSITE" id="PS51123"/>
    </source>
</evidence>
<comment type="subcellular location">
    <subcellularLocation>
        <location evidence="1">Cell outer membrane</location>
    </subcellularLocation>
</comment>
<accession>A0ABS7RFK4</accession>
<gene>
    <name evidence="5" type="ORF">KVG22_17000</name>
</gene>
<dbReference type="Gene3D" id="3.30.1330.60">
    <property type="entry name" value="OmpA-like domain"/>
    <property type="match status" value="1"/>
</dbReference>
<evidence type="ECO:0000313" key="5">
    <source>
        <dbReference type="EMBL" id="MBY8918305.1"/>
    </source>
</evidence>
<evidence type="ECO:0000256" key="1">
    <source>
        <dbReference type="ARBA" id="ARBA00004442"/>
    </source>
</evidence>
<dbReference type="SUPFAM" id="SSF103088">
    <property type="entry name" value="OmpA-like"/>
    <property type="match status" value="1"/>
</dbReference>
<feature type="domain" description="OmpA-like" evidence="4">
    <location>
        <begin position="195"/>
        <end position="310"/>
    </location>
</feature>
<keyword evidence="2 3" id="KW-0472">Membrane</keyword>
<dbReference type="CDD" id="cd07185">
    <property type="entry name" value="OmpA_C-like"/>
    <property type="match status" value="1"/>
</dbReference>
<evidence type="ECO:0000256" key="2">
    <source>
        <dbReference type="ARBA" id="ARBA00023136"/>
    </source>
</evidence>
<evidence type="ECO:0000313" key="6">
    <source>
        <dbReference type="Proteomes" id="UP000777661"/>
    </source>
</evidence>
<dbReference type="Proteomes" id="UP000777661">
    <property type="component" value="Unassembled WGS sequence"/>
</dbReference>
<dbReference type="PRINTS" id="PR01021">
    <property type="entry name" value="OMPADOMAIN"/>
</dbReference>
<organism evidence="5 6">
    <name type="scientific">Nitratireductor rhodophyticola</name>
    <dbReference type="NCBI Taxonomy" id="2854036"/>
    <lineage>
        <taxon>Bacteria</taxon>
        <taxon>Pseudomonadati</taxon>
        <taxon>Pseudomonadota</taxon>
        <taxon>Alphaproteobacteria</taxon>
        <taxon>Hyphomicrobiales</taxon>
        <taxon>Phyllobacteriaceae</taxon>
        <taxon>Nitratireductor</taxon>
    </lineage>
</organism>
<dbReference type="InterPro" id="IPR006664">
    <property type="entry name" value="OMP_bac"/>
</dbReference>
<dbReference type="InterPro" id="IPR050330">
    <property type="entry name" value="Bact_OuterMem_StrucFunc"/>
</dbReference>
<dbReference type="EMBL" id="JAHSQO010000005">
    <property type="protein sequence ID" value="MBY8918305.1"/>
    <property type="molecule type" value="Genomic_DNA"/>
</dbReference>